<reference evidence="1 2" key="1">
    <citation type="journal article" date="2024" name="IMA Fungus">
        <title>IMA Genome - F19 : A genome assembly and annotation guide to empower mycologists, including annotated draft genome sequences of Ceratocystis pirilliformis, Diaporthe australafricana, Fusarium ophioides, Paecilomyces lecythidis, and Sporothrix stenoceras.</title>
        <authorList>
            <person name="Aylward J."/>
            <person name="Wilson A.M."/>
            <person name="Visagie C.M."/>
            <person name="Spraker J."/>
            <person name="Barnes I."/>
            <person name="Buitendag C."/>
            <person name="Ceriani C."/>
            <person name="Del Mar Angel L."/>
            <person name="du Plessis D."/>
            <person name="Fuchs T."/>
            <person name="Gasser K."/>
            <person name="Kramer D."/>
            <person name="Li W."/>
            <person name="Munsamy K."/>
            <person name="Piso A."/>
            <person name="Price J.L."/>
            <person name="Sonnekus B."/>
            <person name="Thomas C."/>
            <person name="van der Nest A."/>
            <person name="van Dijk A."/>
            <person name="van Heerden A."/>
            <person name="van Vuuren N."/>
            <person name="Yilmaz N."/>
            <person name="Duong T.A."/>
            <person name="van der Merwe N.A."/>
            <person name="Wingfield M.J."/>
            <person name="Wingfield B.D."/>
        </authorList>
    </citation>
    <scope>NUCLEOTIDE SEQUENCE [LARGE SCALE GENOMIC DNA]</scope>
    <source>
        <strain evidence="1 2">CMW 18300</strain>
    </source>
</reference>
<comment type="caution">
    <text evidence="1">The sequence shown here is derived from an EMBL/GenBank/DDBJ whole genome shotgun (WGS) entry which is preliminary data.</text>
</comment>
<sequence>MPDTTNDNRAQYLPSWCPAFMNFKAVDEGLHFRPFWTGLPGEGDDNFSSAGNVPVQILPPEPDSLQVSPDGEHLDLDGHAVIDGYPHKLDIQVLPHMCDTIVETGLVAGGSINALVNSTMRVISRQASTMVNSFQGRNSWDSVLPTWRRMAFEAYKGREPQQGHPSFEEEFQLSITAGKFSAEPSPANRRIDYASSQSPEIAAPAESLAYLAAREATCADRASFITASGHFGIGPPHLRTGDEVCVVIGTQVPVILRKVDNANDRDRCLQYDANDWLFIGQAYVHEKMVYQGDLAEDIRAGAVAVETRVLT</sequence>
<dbReference type="PANTHER" id="PTHR24148">
    <property type="entry name" value="ANKYRIN REPEAT DOMAIN-CONTAINING PROTEIN 39 HOMOLOG-RELATED"/>
    <property type="match status" value="1"/>
</dbReference>
<organism evidence="1 2">
    <name type="scientific">Diaporthe australafricana</name>
    <dbReference type="NCBI Taxonomy" id="127596"/>
    <lineage>
        <taxon>Eukaryota</taxon>
        <taxon>Fungi</taxon>
        <taxon>Dikarya</taxon>
        <taxon>Ascomycota</taxon>
        <taxon>Pezizomycotina</taxon>
        <taxon>Sordariomycetes</taxon>
        <taxon>Sordariomycetidae</taxon>
        <taxon>Diaporthales</taxon>
        <taxon>Diaporthaceae</taxon>
        <taxon>Diaporthe</taxon>
    </lineage>
</organism>
<dbReference type="PANTHER" id="PTHR24148:SF64">
    <property type="entry name" value="HETEROKARYON INCOMPATIBILITY DOMAIN-CONTAINING PROTEIN"/>
    <property type="match status" value="1"/>
</dbReference>
<protein>
    <submittedName>
        <fullName evidence="1">Uncharacterized protein</fullName>
    </submittedName>
</protein>
<accession>A0ABR3WN03</accession>
<dbReference type="EMBL" id="JAWRVE010000065">
    <property type="protein sequence ID" value="KAL1864896.1"/>
    <property type="molecule type" value="Genomic_DNA"/>
</dbReference>
<evidence type="ECO:0000313" key="2">
    <source>
        <dbReference type="Proteomes" id="UP001583177"/>
    </source>
</evidence>
<proteinExistence type="predicted"/>
<keyword evidence="2" id="KW-1185">Reference proteome</keyword>
<name>A0ABR3WN03_9PEZI</name>
<dbReference type="Proteomes" id="UP001583177">
    <property type="component" value="Unassembled WGS sequence"/>
</dbReference>
<dbReference type="InterPro" id="IPR052895">
    <property type="entry name" value="HetReg/Transcr_Mod"/>
</dbReference>
<dbReference type="Pfam" id="PF26639">
    <property type="entry name" value="Het-6_barrel"/>
    <property type="match status" value="1"/>
</dbReference>
<evidence type="ECO:0000313" key="1">
    <source>
        <dbReference type="EMBL" id="KAL1864896.1"/>
    </source>
</evidence>
<gene>
    <name evidence="1" type="ORF">Daus18300_007463</name>
</gene>